<evidence type="ECO:0000313" key="2">
    <source>
        <dbReference type="Proteomes" id="UP000225448"/>
    </source>
</evidence>
<name>A0A1Y0SW49_9CAUD</name>
<gene>
    <name evidence="1" type="ORF">PHABIO_163</name>
</gene>
<accession>A0A1Y0SW49</accession>
<dbReference type="Proteomes" id="UP000225448">
    <property type="component" value="Segment"/>
</dbReference>
<protein>
    <submittedName>
        <fullName evidence="1">Uncharacterized protein</fullName>
    </submittedName>
</protein>
<reference evidence="1 2" key="1">
    <citation type="submission" date="2017-05" db="EMBL/GenBank/DDBJ databases">
        <authorList>
            <person name="Song R."/>
            <person name="Chenine A.L."/>
            <person name="Ruprecht R.M."/>
        </authorList>
    </citation>
    <scope>NUCLEOTIDE SEQUENCE [LARGE SCALE GENOMIC DNA]</scope>
</reference>
<proteinExistence type="predicted"/>
<evidence type="ECO:0000313" key="1">
    <source>
        <dbReference type="EMBL" id="ARV76794.1"/>
    </source>
</evidence>
<organism evidence="1 2">
    <name type="scientific">Pseudomonas phage Phabio</name>
    <dbReference type="NCBI Taxonomy" id="2006668"/>
    <lineage>
        <taxon>Viruses</taxon>
        <taxon>Duplodnaviria</taxon>
        <taxon>Heunggongvirae</taxon>
        <taxon>Uroviricota</taxon>
        <taxon>Caudoviricetes</taxon>
        <taxon>Chimalliviridae</taxon>
        <taxon>Phabiovirus</taxon>
        <taxon>Phabiovirus phabio</taxon>
    </lineage>
</organism>
<sequence>MTTPTNPFMGKNNKLVYHTRKCVITACKDLMPDTEGLEGKFVMVHEIFVHDEWHSSRSSLIVGVEGNDIETRNSVYRVIDDSNVYNPLVQEV</sequence>
<dbReference type="EMBL" id="MF042360">
    <property type="protein sequence ID" value="ARV76794.1"/>
    <property type="molecule type" value="Genomic_DNA"/>
</dbReference>
<keyword evidence="2" id="KW-1185">Reference proteome</keyword>